<reference evidence="3" key="1">
    <citation type="submission" date="2018-06" db="EMBL/GenBank/DDBJ databases">
        <authorList>
            <person name="Cea G.-C."/>
            <person name="William W."/>
        </authorList>
    </citation>
    <scope>NUCLEOTIDE SEQUENCE [LARGE SCALE GENOMIC DNA]</scope>
    <source>
        <strain evidence="3">DB21MT-2</strain>
    </source>
</reference>
<evidence type="ECO:0000313" key="2">
    <source>
        <dbReference type="EMBL" id="SQH75774.1"/>
    </source>
</evidence>
<dbReference type="Proteomes" id="UP000250123">
    <property type="component" value="Chromosome SHEWBE"/>
</dbReference>
<dbReference type="KEGG" id="sbk:SHEWBE_1808"/>
<sequence length="58" mass="6984">MQMSNFYDSDDLLWDSQTGSDSADEERQGKHKSQRNKHRRRQLLDQKRQQGDSQPEQY</sequence>
<evidence type="ECO:0000313" key="3">
    <source>
        <dbReference type="Proteomes" id="UP000250123"/>
    </source>
</evidence>
<accession>A0A330M2V4</accession>
<dbReference type="AlphaFoldDB" id="A0A330M2V4"/>
<evidence type="ECO:0000256" key="1">
    <source>
        <dbReference type="SAM" id="MobiDB-lite"/>
    </source>
</evidence>
<protein>
    <submittedName>
        <fullName evidence="2">Uncharacterized protein</fullName>
    </submittedName>
</protein>
<feature type="compositionally biased region" description="Basic residues" evidence="1">
    <location>
        <begin position="29"/>
        <end position="41"/>
    </location>
</feature>
<proteinExistence type="predicted"/>
<feature type="region of interest" description="Disordered" evidence="1">
    <location>
        <begin position="1"/>
        <end position="58"/>
    </location>
</feature>
<dbReference type="EMBL" id="LS483452">
    <property type="protein sequence ID" value="SQH75774.1"/>
    <property type="molecule type" value="Genomic_DNA"/>
</dbReference>
<name>A0A330M2V4_9GAMM</name>
<gene>
    <name evidence="2" type="ORF">SHEWBE_1808</name>
</gene>
<organism evidence="2 3">
    <name type="scientific">Shewanella benthica</name>
    <dbReference type="NCBI Taxonomy" id="43661"/>
    <lineage>
        <taxon>Bacteria</taxon>
        <taxon>Pseudomonadati</taxon>
        <taxon>Pseudomonadota</taxon>
        <taxon>Gammaproteobacteria</taxon>
        <taxon>Alteromonadales</taxon>
        <taxon>Shewanellaceae</taxon>
        <taxon>Shewanella</taxon>
    </lineage>
</organism>